<evidence type="ECO:0000313" key="3">
    <source>
        <dbReference type="Proteomes" id="UP000263014"/>
    </source>
</evidence>
<dbReference type="Proteomes" id="UP000263014">
    <property type="component" value="Unassembled WGS sequence"/>
</dbReference>
<dbReference type="SUPFAM" id="SSF55729">
    <property type="entry name" value="Acyl-CoA N-acyltransferases (Nat)"/>
    <property type="match status" value="1"/>
</dbReference>
<proteinExistence type="predicted"/>
<accession>A0A374P5V3</accession>
<organism evidence="2 3">
    <name type="scientific">Hungatella hathewayi</name>
    <dbReference type="NCBI Taxonomy" id="154046"/>
    <lineage>
        <taxon>Bacteria</taxon>
        <taxon>Bacillati</taxon>
        <taxon>Bacillota</taxon>
        <taxon>Clostridia</taxon>
        <taxon>Lachnospirales</taxon>
        <taxon>Lachnospiraceae</taxon>
        <taxon>Hungatella</taxon>
    </lineage>
</organism>
<dbReference type="PANTHER" id="PTHR43415">
    <property type="entry name" value="SPERMIDINE N(1)-ACETYLTRANSFERASE"/>
    <property type="match status" value="1"/>
</dbReference>
<dbReference type="InterPro" id="IPR000182">
    <property type="entry name" value="GNAT_dom"/>
</dbReference>
<dbReference type="Pfam" id="PF13302">
    <property type="entry name" value="Acetyltransf_3"/>
    <property type="match status" value="1"/>
</dbReference>
<name>A0A374P5V3_9FIRM</name>
<evidence type="ECO:0000313" key="2">
    <source>
        <dbReference type="EMBL" id="RGJ02836.1"/>
    </source>
</evidence>
<sequence length="180" mass="21047">MYQYEDVRIRKFTFEDIPLKMEYINNSANNEFLHYDLPLEYDKTVAWFEKNKDRTDRFDAVIEYCGEPVGLTGLLNIDYKNSKAEDYMVVGNTSYKRKGIATKAGTLMALYCFETLKLNRLYAFIEVGNPSLGLDLKRGFHVEGYLRQSIRKGDIFVDRYVLGMSRRDLVIPGEVCWEED</sequence>
<gene>
    <name evidence="2" type="ORF">DXD79_16970</name>
</gene>
<dbReference type="PANTHER" id="PTHR43415:SF3">
    <property type="entry name" value="GNAT-FAMILY ACETYLTRANSFERASE"/>
    <property type="match status" value="1"/>
</dbReference>
<dbReference type="PROSITE" id="PS51186">
    <property type="entry name" value="GNAT"/>
    <property type="match status" value="1"/>
</dbReference>
<dbReference type="Gene3D" id="3.40.630.30">
    <property type="match status" value="1"/>
</dbReference>
<dbReference type="GO" id="GO:0016747">
    <property type="term" value="F:acyltransferase activity, transferring groups other than amino-acyl groups"/>
    <property type="evidence" value="ECO:0007669"/>
    <property type="project" value="InterPro"/>
</dbReference>
<dbReference type="AlphaFoldDB" id="A0A374P5V3"/>
<dbReference type="InterPro" id="IPR016181">
    <property type="entry name" value="Acyl_CoA_acyltransferase"/>
</dbReference>
<comment type="caution">
    <text evidence="2">The sequence shown here is derived from an EMBL/GenBank/DDBJ whole genome shotgun (WGS) entry which is preliminary data.</text>
</comment>
<feature type="domain" description="N-acetyltransferase" evidence="1">
    <location>
        <begin position="7"/>
        <end position="167"/>
    </location>
</feature>
<protein>
    <submittedName>
        <fullName evidence="2">N-acetyltransferase</fullName>
    </submittedName>
</protein>
<dbReference type="EMBL" id="QSON01000007">
    <property type="protein sequence ID" value="RGJ02836.1"/>
    <property type="molecule type" value="Genomic_DNA"/>
</dbReference>
<keyword evidence="2" id="KW-0808">Transferase</keyword>
<dbReference type="RefSeq" id="WP_117632548.1">
    <property type="nucleotide sequence ID" value="NZ_CACRUH010000070.1"/>
</dbReference>
<reference evidence="2 3" key="1">
    <citation type="submission" date="2018-08" db="EMBL/GenBank/DDBJ databases">
        <title>A genome reference for cultivated species of the human gut microbiota.</title>
        <authorList>
            <person name="Zou Y."/>
            <person name="Xue W."/>
            <person name="Luo G."/>
        </authorList>
    </citation>
    <scope>NUCLEOTIDE SEQUENCE [LARGE SCALE GENOMIC DNA]</scope>
    <source>
        <strain evidence="2 3">TM09-12</strain>
    </source>
</reference>
<evidence type="ECO:0000259" key="1">
    <source>
        <dbReference type="PROSITE" id="PS51186"/>
    </source>
</evidence>